<evidence type="ECO:0000256" key="1">
    <source>
        <dbReference type="SAM" id="MobiDB-lite"/>
    </source>
</evidence>
<feature type="compositionally biased region" description="Polar residues" evidence="1">
    <location>
        <begin position="197"/>
        <end position="207"/>
    </location>
</feature>
<dbReference type="InterPro" id="IPR008719">
    <property type="entry name" value="N2O_reductase_NosL"/>
</dbReference>
<sequence length="461" mass="49345">MKRRLFLFGSATGGAGLLFGTSAFSASGVGHTVSIGTGDGHFHVELNDDYAGDASEYVVDTNPIRLILDDLHKHGWIRFDDLLRVTNTETQPINVHVKDQDWLGDDTDAVLDYRYDGSSIVGKENSVPLEGVSGDNSMPITVRADTTDHDDLQQALPDAEADDGDRTVMFVASPGDANGGTGDESDEEEVTKGGENLSVSAPGQVTVGSDNHFTATATVSDGDYSGEATVTLNVEDELVDEQTVTVPEDGPAEATFDVPTVYNDLEEGNIVTGRHGPLRFDGTDWSAGVEYGESTAEASGTLEVEDAPITFGNAKCAVCGMDTKMWDTAHAQLTHVNGDRMEFCSTGCLVTYAVDPMKYDGNHVDVPDEPIEGAWVVDYTDLDSSGERAGDGTDLINAHEAYFVLDYDTSYGAMGGNPRAFTTNDDAVGYVNSDDDLGEEAIITFDNFDAGIAEKYRPRFN</sequence>
<evidence type="ECO:0000313" key="3">
    <source>
        <dbReference type="EMBL" id="SET69079.1"/>
    </source>
</evidence>
<dbReference type="Proteomes" id="UP000324021">
    <property type="component" value="Unassembled WGS sequence"/>
</dbReference>
<evidence type="ECO:0000313" key="4">
    <source>
        <dbReference type="Proteomes" id="UP000199320"/>
    </source>
</evidence>
<evidence type="ECO:0000313" key="5">
    <source>
        <dbReference type="Proteomes" id="UP000324021"/>
    </source>
</evidence>
<protein>
    <submittedName>
        <fullName evidence="2">NosL protein</fullName>
    </submittedName>
</protein>
<proteinExistence type="predicted"/>
<name>A0A1G6MRD2_9EURY</name>
<dbReference type="Pfam" id="PF05573">
    <property type="entry name" value="NosL"/>
    <property type="match status" value="1"/>
</dbReference>
<reference evidence="3" key="1">
    <citation type="submission" date="2016-10" db="EMBL/GenBank/DDBJ databases">
        <authorList>
            <person name="de Groot N.N."/>
        </authorList>
    </citation>
    <scope>NUCLEOTIDE SEQUENCE [LARGE SCALE GENOMIC DNA]</scope>
    <source>
        <strain evidence="3">CDM_6</strain>
    </source>
</reference>
<dbReference type="PANTHER" id="PTHR41247:SF1">
    <property type="entry name" value="HTH-TYPE TRANSCRIPTIONAL REPRESSOR YCNK"/>
    <property type="match status" value="1"/>
</dbReference>
<organism evidence="2 5">
    <name type="scientific">Natrinema hispanicum</name>
    <dbReference type="NCBI Taxonomy" id="392421"/>
    <lineage>
        <taxon>Archaea</taxon>
        <taxon>Methanobacteriati</taxon>
        <taxon>Methanobacteriota</taxon>
        <taxon>Stenosarchaea group</taxon>
        <taxon>Halobacteria</taxon>
        <taxon>Halobacteriales</taxon>
        <taxon>Natrialbaceae</taxon>
        <taxon>Natrinema</taxon>
    </lineage>
</organism>
<dbReference type="PANTHER" id="PTHR41247">
    <property type="entry name" value="HTH-TYPE TRANSCRIPTIONAL REPRESSOR YCNK"/>
    <property type="match status" value="1"/>
</dbReference>
<dbReference type="SUPFAM" id="SSF160387">
    <property type="entry name" value="NosL/MerB-like"/>
    <property type="match status" value="1"/>
</dbReference>
<accession>A0A1G6MRD2</accession>
<dbReference type="STRING" id="392421.SAMN04488694_110101"/>
<evidence type="ECO:0000313" key="2">
    <source>
        <dbReference type="EMBL" id="SDC58123.1"/>
    </source>
</evidence>
<dbReference type="OrthoDB" id="241788at2157"/>
<reference evidence="4 5" key="2">
    <citation type="submission" date="2016-10" db="EMBL/GenBank/DDBJ databases">
        <authorList>
            <person name="Varghese N."/>
            <person name="Submissions S."/>
        </authorList>
    </citation>
    <scope>NUCLEOTIDE SEQUENCE [LARGE SCALE GENOMIC DNA]</scope>
    <source>
        <strain evidence="2 5">CDM_1</strain>
        <strain evidence="4">CDM_6</strain>
    </source>
</reference>
<dbReference type="EMBL" id="FMZP01000005">
    <property type="protein sequence ID" value="SDC58123.1"/>
    <property type="molecule type" value="Genomic_DNA"/>
</dbReference>
<dbReference type="AlphaFoldDB" id="A0A1G6MRD2"/>
<dbReference type="RefSeq" id="WP_092933128.1">
    <property type="nucleotide sequence ID" value="NZ_FMZP01000005.1"/>
</dbReference>
<feature type="region of interest" description="Disordered" evidence="1">
    <location>
        <begin position="173"/>
        <end position="207"/>
    </location>
</feature>
<dbReference type="EMBL" id="FOIC01000010">
    <property type="protein sequence ID" value="SET69079.1"/>
    <property type="molecule type" value="Genomic_DNA"/>
</dbReference>
<keyword evidence="4" id="KW-1185">Reference proteome</keyword>
<gene>
    <name evidence="3" type="ORF">SAMN04488694_110101</name>
    <name evidence="2" type="ORF">SAMN05192552_100581</name>
</gene>
<dbReference type="Proteomes" id="UP000199320">
    <property type="component" value="Unassembled WGS sequence"/>
</dbReference>